<accession>A0A8J6HRA5</accession>
<sequence>MSDSTRTRVEPQKKENLPQWIVDLIRAKNLARRQAYRTGSAVDRTEANRLGNEVKFALIDHRSDRWERKLKSLTAEENSIWRMTKALRSNKKPLPPIHGTRGLVFSDDEKAETFADSLELQCNDTDTEASRSPACLHSSPRCRRKTSNMKPQLSGKPPPRRKPPPARKRSPPEDPIIPLQNPTSFRLMVLRGSTSRRRAKTILLLRSESALGDIHPDIGIALPQKLPGGQAGRTITLGST</sequence>
<dbReference type="AlphaFoldDB" id="A0A8J6HRA5"/>
<evidence type="ECO:0000313" key="2">
    <source>
        <dbReference type="EMBL" id="KAH0819274.1"/>
    </source>
</evidence>
<dbReference type="PANTHER" id="PTHR33273:SF2">
    <property type="entry name" value="ENDONUCLEASE_EXONUCLEASE_PHOSPHATASE DOMAIN-CONTAINING PROTEIN"/>
    <property type="match status" value="1"/>
</dbReference>
<protein>
    <submittedName>
        <fullName evidence="2">Uncharacterized protein</fullName>
    </submittedName>
</protein>
<feature type="region of interest" description="Disordered" evidence="1">
    <location>
        <begin position="125"/>
        <end position="180"/>
    </location>
</feature>
<feature type="compositionally biased region" description="Basic residues" evidence="1">
    <location>
        <begin position="158"/>
        <end position="169"/>
    </location>
</feature>
<dbReference type="EMBL" id="JABDTM020014994">
    <property type="protein sequence ID" value="KAH0819274.1"/>
    <property type="molecule type" value="Genomic_DNA"/>
</dbReference>
<comment type="caution">
    <text evidence="2">The sequence shown here is derived from an EMBL/GenBank/DDBJ whole genome shotgun (WGS) entry which is preliminary data.</text>
</comment>
<reference evidence="2" key="2">
    <citation type="submission" date="2021-08" db="EMBL/GenBank/DDBJ databases">
        <authorList>
            <person name="Eriksson T."/>
        </authorList>
    </citation>
    <scope>NUCLEOTIDE SEQUENCE</scope>
    <source>
        <strain evidence="2">Stoneville</strain>
        <tissue evidence="2">Whole head</tissue>
    </source>
</reference>
<evidence type="ECO:0000256" key="1">
    <source>
        <dbReference type="SAM" id="MobiDB-lite"/>
    </source>
</evidence>
<gene>
    <name evidence="2" type="ORF">GEV33_003517</name>
</gene>
<reference evidence="2" key="1">
    <citation type="journal article" date="2020" name="J Insects Food Feed">
        <title>The yellow mealworm (Tenebrio molitor) genome: a resource for the emerging insects as food and feed industry.</title>
        <authorList>
            <person name="Eriksson T."/>
            <person name="Andere A."/>
            <person name="Kelstrup H."/>
            <person name="Emery V."/>
            <person name="Picard C."/>
        </authorList>
    </citation>
    <scope>NUCLEOTIDE SEQUENCE</scope>
    <source>
        <strain evidence="2">Stoneville</strain>
        <tissue evidence="2">Whole head</tissue>
    </source>
</reference>
<name>A0A8J6HRA5_TENMO</name>
<proteinExistence type="predicted"/>
<evidence type="ECO:0000313" key="3">
    <source>
        <dbReference type="Proteomes" id="UP000719412"/>
    </source>
</evidence>
<organism evidence="2 3">
    <name type="scientific">Tenebrio molitor</name>
    <name type="common">Yellow mealworm beetle</name>
    <dbReference type="NCBI Taxonomy" id="7067"/>
    <lineage>
        <taxon>Eukaryota</taxon>
        <taxon>Metazoa</taxon>
        <taxon>Ecdysozoa</taxon>
        <taxon>Arthropoda</taxon>
        <taxon>Hexapoda</taxon>
        <taxon>Insecta</taxon>
        <taxon>Pterygota</taxon>
        <taxon>Neoptera</taxon>
        <taxon>Endopterygota</taxon>
        <taxon>Coleoptera</taxon>
        <taxon>Polyphaga</taxon>
        <taxon>Cucujiformia</taxon>
        <taxon>Tenebrionidae</taxon>
        <taxon>Tenebrio</taxon>
    </lineage>
</organism>
<dbReference type="PANTHER" id="PTHR33273">
    <property type="entry name" value="DOMAIN-CONTAINING PROTEIN, PUTATIVE-RELATED"/>
    <property type="match status" value="1"/>
</dbReference>
<dbReference type="Proteomes" id="UP000719412">
    <property type="component" value="Unassembled WGS sequence"/>
</dbReference>
<keyword evidence="3" id="KW-1185">Reference proteome</keyword>